<evidence type="ECO:0000259" key="2">
    <source>
        <dbReference type="Pfam" id="PF07331"/>
    </source>
</evidence>
<keyword evidence="6" id="KW-1185">Reference proteome</keyword>
<dbReference type="InterPro" id="IPR009936">
    <property type="entry name" value="DUF1468"/>
</dbReference>
<gene>
    <name evidence="4" type="primary">tctB-2</name>
    <name evidence="3" type="ORF">Ga0058931_2743</name>
    <name evidence="4" type="ORF">HLUCCA05_14780</name>
</gene>
<proteinExistence type="predicted"/>
<reference evidence="4 5" key="1">
    <citation type="submission" date="2015-09" db="EMBL/GenBank/DDBJ databases">
        <title>Identification and resolution of microdiversity through metagenomic sequencing of parallel consortia.</title>
        <authorList>
            <person name="Nelson W.C."/>
            <person name="Romine M.F."/>
            <person name="Lindemann S.R."/>
        </authorList>
    </citation>
    <scope>NUCLEOTIDE SEQUENCE [LARGE SCALE GENOMIC DNA]</scope>
    <source>
        <strain evidence="4">HL-91</strain>
    </source>
</reference>
<evidence type="ECO:0000313" key="5">
    <source>
        <dbReference type="Proteomes" id="UP000050413"/>
    </source>
</evidence>
<comment type="caution">
    <text evidence="4">The sequence shown here is derived from an EMBL/GenBank/DDBJ whole genome shotgun (WGS) entry which is preliminary data.</text>
</comment>
<dbReference type="STRING" id="1666912.Ga0058931_2743"/>
<keyword evidence="1" id="KW-0472">Membrane</keyword>
<feature type="transmembrane region" description="Helical" evidence="1">
    <location>
        <begin position="39"/>
        <end position="57"/>
    </location>
</feature>
<feature type="transmembrane region" description="Helical" evidence="1">
    <location>
        <begin position="114"/>
        <end position="133"/>
    </location>
</feature>
<dbReference type="Proteomes" id="UP000182045">
    <property type="component" value="Unassembled WGS sequence"/>
</dbReference>
<dbReference type="Pfam" id="PF07331">
    <property type="entry name" value="TctB"/>
    <property type="match status" value="1"/>
</dbReference>
<dbReference type="OrthoDB" id="5519430at2"/>
<dbReference type="EMBL" id="LJSG01000022">
    <property type="protein sequence ID" value="KPP89388.1"/>
    <property type="molecule type" value="Genomic_DNA"/>
</dbReference>
<dbReference type="AlphaFoldDB" id="A0A0P7YGY9"/>
<feature type="domain" description="DUF1468" evidence="2">
    <location>
        <begin position="6"/>
        <end position="138"/>
    </location>
</feature>
<accession>A0A0P7YGY9</accession>
<dbReference type="Proteomes" id="UP000050413">
    <property type="component" value="Unassembled WGS sequence"/>
</dbReference>
<reference evidence="3 6" key="2">
    <citation type="submission" date="2016-01" db="EMBL/GenBank/DDBJ databases">
        <authorList>
            <person name="Varghese N."/>
        </authorList>
    </citation>
    <scope>NUCLEOTIDE SEQUENCE [LARGE SCALE GENOMIC DNA]</scope>
    <source>
        <strain evidence="3 6">HL-91</strain>
    </source>
</reference>
<name>A0A0P7YGY9_9RHOB</name>
<protein>
    <submittedName>
        <fullName evidence="4">TTT-type tricarboxylic acid uptake system permease component TctB</fullName>
    </submittedName>
    <submittedName>
        <fullName evidence="3">Tricarboxylic transport membrane protein</fullName>
    </submittedName>
</protein>
<dbReference type="RefSeq" id="WP_072246817.1">
    <property type="nucleotide sequence ID" value="NZ_FBYC01000004.1"/>
</dbReference>
<evidence type="ECO:0000256" key="1">
    <source>
        <dbReference type="SAM" id="Phobius"/>
    </source>
</evidence>
<keyword evidence="1" id="KW-0812">Transmembrane</keyword>
<evidence type="ECO:0000313" key="4">
    <source>
        <dbReference type="EMBL" id="KPP89388.1"/>
    </source>
</evidence>
<organism evidence="4 5">
    <name type="scientific">Roseibaca calidilacus</name>
    <dbReference type="NCBI Taxonomy" id="1666912"/>
    <lineage>
        <taxon>Bacteria</taxon>
        <taxon>Pseudomonadati</taxon>
        <taxon>Pseudomonadota</taxon>
        <taxon>Alphaproteobacteria</taxon>
        <taxon>Rhodobacterales</taxon>
        <taxon>Paracoccaceae</taxon>
        <taxon>Roseinatronobacter</taxon>
    </lineage>
</organism>
<dbReference type="EMBL" id="FBYC01000004">
    <property type="protein sequence ID" value="CUX83049.1"/>
    <property type="molecule type" value="Genomic_DNA"/>
</dbReference>
<evidence type="ECO:0000313" key="6">
    <source>
        <dbReference type="Proteomes" id="UP000182045"/>
    </source>
</evidence>
<evidence type="ECO:0000313" key="3">
    <source>
        <dbReference type="EMBL" id="CUX83049.1"/>
    </source>
</evidence>
<sequence length="146" mass="15726">MADRIFAGLLLLVALGYSVIAFTAIKAPFQYDPVGPEGWPQILGIVAILCTAFIMLRPDIMHFDANAKTLRRIAVLLVLLFAYAAAFQPVGFILATWLFCTTLSIILGARPVRAVGYGAATGIIGYFVCTGLLDLNLPAGILQPWL</sequence>
<keyword evidence="1" id="KW-1133">Transmembrane helix</keyword>